<evidence type="ECO:0000313" key="3">
    <source>
        <dbReference type="Proteomes" id="UP000017700"/>
    </source>
</evidence>
<dbReference type="InterPro" id="IPR016032">
    <property type="entry name" value="Sig_transdc_resp-reg_C-effctor"/>
</dbReference>
<dbReference type="RefSeq" id="WP_021015222.1">
    <property type="nucleotide sequence ID" value="NZ_CP025084.1"/>
</dbReference>
<dbReference type="Proteomes" id="UP000233778">
    <property type="component" value="Chromosome"/>
</dbReference>
<dbReference type="KEGG" id="serq:CWC46_17670"/>
<reference evidence="2" key="4">
    <citation type="submission" date="2017-11" db="EMBL/GenBank/DDBJ databases">
        <title>Complete genome sequence of Serratia sp. ATCC 39006.</title>
        <authorList>
            <person name="Hampton H.G."/>
            <person name="Jackson S.A."/>
            <person name="Jauregui R."/>
            <person name="Poulter G.T.M."/>
            <person name="Salmond G.P.C."/>
            <person name="Fineran P.C."/>
        </authorList>
    </citation>
    <scope>NUCLEOTIDE SEQUENCE</scope>
    <source>
        <strain evidence="2">ATCC 39006</strain>
    </source>
</reference>
<dbReference type="SUPFAM" id="SSF46894">
    <property type="entry name" value="C-terminal effector domain of the bipartite response regulators"/>
    <property type="match status" value="1"/>
</dbReference>
<reference evidence="1 4" key="3">
    <citation type="submission" date="2017-11" db="EMBL/GenBank/DDBJ databases">
        <title>Complete genome sequence of Serratia sp. ATCC 39006 LacA.</title>
        <authorList>
            <person name="Hampton H.G."/>
            <person name="Jackson S.A."/>
            <person name="Jauregui R."/>
            <person name="Poulter G.T.M."/>
            <person name="Salmond G.P.C."/>
            <person name="Fineran P.C."/>
        </authorList>
    </citation>
    <scope>NUCLEOTIDE SEQUENCE [LARGE SCALE GENOMIC DNA]</scope>
    <source>
        <strain evidence="1 4">ATCC 39006</strain>
    </source>
</reference>
<organism evidence="2 3">
    <name type="scientific">Serratia sp. (strain ATCC 39006)</name>
    <name type="common">Prodigiosinella confusarubida</name>
    <dbReference type="NCBI Taxonomy" id="104623"/>
    <lineage>
        <taxon>Bacteria</taxon>
        <taxon>Pseudomonadati</taxon>
        <taxon>Pseudomonadota</taxon>
        <taxon>Gammaproteobacteria</taxon>
        <taxon>Enterobacterales</taxon>
        <taxon>Pectobacteriaceae</taxon>
        <taxon>Prodigiosinella</taxon>
    </lineage>
</organism>
<reference evidence="2 3" key="1">
    <citation type="journal article" date="2013" name="Genome Announc.">
        <title>Draft genome sequence of Serratia sp. strain ATCC 39006, a model bacterium for analysis of the biosynthesis and regulation of prodigiosin, a carbapenem, and gas vesicles.</title>
        <authorList>
            <person name="Fineran P.C."/>
            <person name="Iglesias Cans M.C."/>
            <person name="Ramsay J.P."/>
            <person name="Wilf N.M."/>
            <person name="Cossyleon D."/>
            <person name="McNeil M.B."/>
            <person name="Williamson N.R."/>
            <person name="Monson R.E."/>
            <person name="Becher S.A."/>
            <person name="Stanton J.A."/>
            <person name="Brugger K."/>
            <person name="Brown S.D."/>
            <person name="Salmond G.P."/>
        </authorList>
    </citation>
    <scope>NUCLEOTIDE SEQUENCE [LARGE SCALE GENOMIC DNA]</scope>
    <source>
        <strain evidence="2">ATCC 39006</strain>
        <strain evidence="3">ATCC 39006 / SC 11482</strain>
    </source>
</reference>
<dbReference type="Proteomes" id="UP000017700">
    <property type="component" value="Chromosome"/>
</dbReference>
<dbReference type="KEGG" id="sera:Ser39006_017670"/>
<dbReference type="EMBL" id="CP025085">
    <property type="protein sequence ID" value="AUH01475.1"/>
    <property type="molecule type" value="Genomic_DNA"/>
</dbReference>
<proteinExistence type="predicted"/>
<dbReference type="EMBL" id="CP025084">
    <property type="protein sequence ID" value="AUH05797.1"/>
    <property type="molecule type" value="Genomic_DNA"/>
</dbReference>
<protein>
    <submittedName>
        <fullName evidence="2">Uncharacterized protein</fullName>
    </submittedName>
</protein>
<accession>A0A2I5TA90</accession>
<dbReference type="GO" id="GO:0003677">
    <property type="term" value="F:DNA binding"/>
    <property type="evidence" value="ECO:0007669"/>
    <property type="project" value="InterPro"/>
</dbReference>
<evidence type="ECO:0000313" key="1">
    <source>
        <dbReference type="EMBL" id="AUH01475.1"/>
    </source>
</evidence>
<gene>
    <name evidence="1" type="ORF">CWC46_17670</name>
    <name evidence="2" type="ORF">Ser39006_017670</name>
</gene>
<evidence type="ECO:0000313" key="4">
    <source>
        <dbReference type="Proteomes" id="UP000233778"/>
    </source>
</evidence>
<reference evidence="2" key="2">
    <citation type="submission" date="2013-09" db="EMBL/GenBank/DDBJ databases">
        <authorList>
            <person name="Wang G."/>
            <person name="Yang Y."/>
            <person name="Su Y."/>
        </authorList>
    </citation>
    <scope>NUCLEOTIDE SEQUENCE</scope>
    <source>
        <strain evidence="2">ATCC 39006</strain>
    </source>
</reference>
<sequence length="200" mass="23206">MTIHENTRINVLSRNGFMKIAAMSMIEKLIIPDNTFVYFCDSSALGMSDYIKIKHTKKKRMIVIGDDKVWRVLHGVCSGAPYFIDIKMPCDELTCCMRQTLALMDSQGDPRTEHLWHLLNYKEQFVLMLFSLEMTISEAHALTCWSIKDLSRYKRSAMVKLGVVNDWELFTKVQLILSDRRLLFRGNPRLAGLLRQYGLH</sequence>
<evidence type="ECO:0000313" key="2">
    <source>
        <dbReference type="EMBL" id="AUH05797.1"/>
    </source>
</evidence>
<dbReference type="GO" id="GO:0006355">
    <property type="term" value="P:regulation of DNA-templated transcription"/>
    <property type="evidence" value="ECO:0007669"/>
    <property type="project" value="InterPro"/>
</dbReference>
<dbReference type="AlphaFoldDB" id="A0A2I5TA90"/>
<keyword evidence="3" id="KW-1185">Reference proteome</keyword>
<name>A0A2I5TA90_SERS3</name>